<sequence>MKMLNWLEILTSSFQASGAAVISFVPNIIGAIIVFAIGWIIAIGLAKLVKQLVDMFKVDQLLEKMGAKEILEKAGLRLDSGAFVGALIKWFFIIVFLLAVTEILQLFQVSEFLRDVLLYVPNIIIAVVIMLAAVLLANVLHRIVKATVSAAGLASADFLATLTRWAIFVFAFLAALIQLGIAPALINTLITGLVAMLAIAGGLAFGLGGKDYASQLIEKVRRDMGSRS</sequence>
<keyword evidence="1" id="KW-0812">Transmembrane</keyword>
<evidence type="ECO:0008006" key="4">
    <source>
        <dbReference type="Google" id="ProtNLM"/>
    </source>
</evidence>
<name>A0A1F5BJT3_9BACT</name>
<dbReference type="PANTHER" id="PTHR30221">
    <property type="entry name" value="SMALL-CONDUCTANCE MECHANOSENSITIVE CHANNEL"/>
    <property type="match status" value="1"/>
</dbReference>
<dbReference type="Gene3D" id="1.10.287.1260">
    <property type="match status" value="1"/>
</dbReference>
<feature type="transmembrane region" description="Helical" evidence="1">
    <location>
        <begin position="28"/>
        <end position="49"/>
    </location>
</feature>
<feature type="transmembrane region" description="Helical" evidence="1">
    <location>
        <begin position="82"/>
        <end position="104"/>
    </location>
</feature>
<feature type="transmembrane region" description="Helical" evidence="1">
    <location>
        <begin position="116"/>
        <end position="137"/>
    </location>
</feature>
<dbReference type="Proteomes" id="UP000179184">
    <property type="component" value="Unassembled WGS sequence"/>
</dbReference>
<gene>
    <name evidence="2" type="ORF">A2W60_02030</name>
</gene>
<accession>A0A1F5BJT3</accession>
<dbReference type="EMBL" id="MEYN01000010">
    <property type="protein sequence ID" value="OGD30867.1"/>
    <property type="molecule type" value="Genomic_DNA"/>
</dbReference>
<proteinExistence type="predicted"/>
<dbReference type="GO" id="GO:0008381">
    <property type="term" value="F:mechanosensitive monoatomic ion channel activity"/>
    <property type="evidence" value="ECO:0007669"/>
    <property type="project" value="InterPro"/>
</dbReference>
<evidence type="ECO:0000313" key="2">
    <source>
        <dbReference type="EMBL" id="OGD30867.1"/>
    </source>
</evidence>
<protein>
    <recommendedName>
        <fullName evidence="4">Small-conductance mechanosensitive ion channel</fullName>
    </recommendedName>
</protein>
<feature type="transmembrane region" description="Helical" evidence="1">
    <location>
        <begin position="158"/>
        <end position="179"/>
    </location>
</feature>
<feature type="transmembrane region" description="Helical" evidence="1">
    <location>
        <begin position="185"/>
        <end position="207"/>
    </location>
</feature>
<dbReference type="InterPro" id="IPR045275">
    <property type="entry name" value="MscS_archaea/bacteria_type"/>
</dbReference>
<keyword evidence="1" id="KW-1133">Transmembrane helix</keyword>
<evidence type="ECO:0000256" key="1">
    <source>
        <dbReference type="SAM" id="Phobius"/>
    </source>
</evidence>
<organism evidence="2 3">
    <name type="scientific">Candidatus Azambacteria bacterium RIFCSPHIGHO2_02_46_12</name>
    <dbReference type="NCBI Taxonomy" id="1797295"/>
    <lineage>
        <taxon>Bacteria</taxon>
        <taxon>Candidatus Azamiibacteriota</taxon>
    </lineage>
</organism>
<dbReference type="AlphaFoldDB" id="A0A1F5BJT3"/>
<reference evidence="2 3" key="1">
    <citation type="journal article" date="2016" name="Nat. Commun.">
        <title>Thousands of microbial genomes shed light on interconnected biogeochemical processes in an aquifer system.</title>
        <authorList>
            <person name="Anantharaman K."/>
            <person name="Brown C.T."/>
            <person name="Hug L.A."/>
            <person name="Sharon I."/>
            <person name="Castelle C.J."/>
            <person name="Probst A.J."/>
            <person name="Thomas B.C."/>
            <person name="Singh A."/>
            <person name="Wilkins M.J."/>
            <person name="Karaoz U."/>
            <person name="Brodie E.L."/>
            <person name="Williams K.H."/>
            <person name="Hubbard S.S."/>
            <person name="Banfield J.F."/>
        </authorList>
    </citation>
    <scope>NUCLEOTIDE SEQUENCE [LARGE SCALE GENOMIC DNA]</scope>
</reference>
<evidence type="ECO:0000313" key="3">
    <source>
        <dbReference type="Proteomes" id="UP000179184"/>
    </source>
</evidence>
<comment type="caution">
    <text evidence="2">The sequence shown here is derived from an EMBL/GenBank/DDBJ whole genome shotgun (WGS) entry which is preliminary data.</text>
</comment>
<dbReference type="InterPro" id="IPR008910">
    <property type="entry name" value="MSC_TM_helix"/>
</dbReference>
<dbReference type="Pfam" id="PF05552">
    <property type="entry name" value="MS_channel_1st_1"/>
    <property type="match status" value="2"/>
</dbReference>
<keyword evidence="1" id="KW-0472">Membrane</keyword>
<dbReference type="PANTHER" id="PTHR30221:SF1">
    <property type="entry name" value="SMALL-CONDUCTANCE MECHANOSENSITIVE CHANNEL"/>
    <property type="match status" value="1"/>
</dbReference>